<dbReference type="InterPro" id="IPR011992">
    <property type="entry name" value="EF-hand-dom_pair"/>
</dbReference>
<accession>A0A564YGE9</accession>
<evidence type="ECO:0000259" key="2">
    <source>
        <dbReference type="PROSITE" id="PS50222"/>
    </source>
</evidence>
<dbReference type="PANTHER" id="PTHR23048:SF0">
    <property type="entry name" value="CALMODULIN LIKE 3"/>
    <property type="match status" value="1"/>
</dbReference>
<reference evidence="3 4" key="1">
    <citation type="submission" date="2019-07" db="EMBL/GenBank/DDBJ databases">
        <authorList>
            <person name="Jastrzebski P J."/>
            <person name="Paukszto L."/>
            <person name="Jastrzebski P J."/>
        </authorList>
    </citation>
    <scope>NUCLEOTIDE SEQUENCE [LARGE SCALE GENOMIC DNA]</scope>
    <source>
        <strain evidence="3 4">WMS-il1</strain>
    </source>
</reference>
<dbReference type="GO" id="GO:0005509">
    <property type="term" value="F:calcium ion binding"/>
    <property type="evidence" value="ECO:0007669"/>
    <property type="project" value="InterPro"/>
</dbReference>
<feature type="domain" description="EF-hand" evidence="2">
    <location>
        <begin position="15"/>
        <end position="50"/>
    </location>
</feature>
<name>A0A564YGE9_HYMDI</name>
<proteinExistence type="predicted"/>
<organism evidence="3 4">
    <name type="scientific">Hymenolepis diminuta</name>
    <name type="common">Rat tapeworm</name>
    <dbReference type="NCBI Taxonomy" id="6216"/>
    <lineage>
        <taxon>Eukaryota</taxon>
        <taxon>Metazoa</taxon>
        <taxon>Spiralia</taxon>
        <taxon>Lophotrochozoa</taxon>
        <taxon>Platyhelminthes</taxon>
        <taxon>Cestoda</taxon>
        <taxon>Eucestoda</taxon>
        <taxon>Cyclophyllidea</taxon>
        <taxon>Hymenolepididae</taxon>
        <taxon>Hymenolepis</taxon>
    </lineage>
</organism>
<keyword evidence="4" id="KW-1185">Reference proteome</keyword>
<dbReference type="InterPro" id="IPR002048">
    <property type="entry name" value="EF_hand_dom"/>
</dbReference>
<protein>
    <recommendedName>
        <fullName evidence="2">EF-hand domain-containing protein</fullName>
    </recommendedName>
</protein>
<evidence type="ECO:0000313" key="3">
    <source>
        <dbReference type="EMBL" id="VUZ46290.1"/>
    </source>
</evidence>
<dbReference type="PANTHER" id="PTHR23048">
    <property type="entry name" value="MYOSIN LIGHT CHAIN 1, 3"/>
    <property type="match status" value="1"/>
</dbReference>
<dbReference type="Gene3D" id="1.10.238.10">
    <property type="entry name" value="EF-hand"/>
    <property type="match status" value="1"/>
</dbReference>
<dbReference type="SUPFAM" id="SSF47473">
    <property type="entry name" value="EF-hand"/>
    <property type="match status" value="1"/>
</dbReference>
<dbReference type="GO" id="GO:0016460">
    <property type="term" value="C:myosin II complex"/>
    <property type="evidence" value="ECO:0007669"/>
    <property type="project" value="TreeGrafter"/>
</dbReference>
<gene>
    <name evidence="3" type="ORF">WMSIL1_LOCUS6043</name>
</gene>
<dbReference type="PROSITE" id="PS50222">
    <property type="entry name" value="EF_HAND_2"/>
    <property type="match status" value="1"/>
</dbReference>
<sequence length="146" mass="16873">MTSSKEGLQFFLDAKQKYEFKKAFDLLDEGGLGTIDSEDIVIVIRALGIHVKPIIISKLTRRFDPQNTGTQNSKSSNYTAIFSGTLDFRAFLCIMEMVIFKQFTNDEIAKAFEMYCQRDWEVIHFDDFKRAANQLHENICEEDLQV</sequence>
<keyword evidence="1" id="KW-0677">Repeat</keyword>
<dbReference type="Proteomes" id="UP000321570">
    <property type="component" value="Unassembled WGS sequence"/>
</dbReference>
<dbReference type="EMBL" id="CABIJS010000210">
    <property type="protein sequence ID" value="VUZ46290.1"/>
    <property type="molecule type" value="Genomic_DNA"/>
</dbReference>
<evidence type="ECO:0000256" key="1">
    <source>
        <dbReference type="ARBA" id="ARBA00022737"/>
    </source>
</evidence>
<dbReference type="InterPro" id="IPR050230">
    <property type="entry name" value="CALM/Myosin/TropC-like"/>
</dbReference>
<dbReference type="AlphaFoldDB" id="A0A564YGE9"/>
<evidence type="ECO:0000313" key="4">
    <source>
        <dbReference type="Proteomes" id="UP000321570"/>
    </source>
</evidence>